<feature type="domain" description="Thioesterase putative" evidence="1">
    <location>
        <begin position="19"/>
        <end position="164"/>
    </location>
</feature>
<organism evidence="2 3">
    <name type="scientific">Posidoniimonas corsicana</name>
    <dbReference type="NCBI Taxonomy" id="1938618"/>
    <lineage>
        <taxon>Bacteria</taxon>
        <taxon>Pseudomonadati</taxon>
        <taxon>Planctomycetota</taxon>
        <taxon>Planctomycetia</taxon>
        <taxon>Pirellulales</taxon>
        <taxon>Lacipirellulaceae</taxon>
        <taxon>Posidoniimonas</taxon>
    </lineage>
</organism>
<dbReference type="Gene3D" id="3.10.129.10">
    <property type="entry name" value="Hotdog Thioesterase"/>
    <property type="match status" value="1"/>
</dbReference>
<dbReference type="RefSeq" id="WP_146565615.1">
    <property type="nucleotide sequence ID" value="NZ_SIHJ01000001.1"/>
</dbReference>
<dbReference type="OrthoDB" id="572024at2"/>
<evidence type="ECO:0000313" key="3">
    <source>
        <dbReference type="Proteomes" id="UP000316714"/>
    </source>
</evidence>
<dbReference type="Pfam" id="PF09500">
    <property type="entry name" value="YiiD_C"/>
    <property type="match status" value="1"/>
</dbReference>
<proteinExistence type="predicted"/>
<protein>
    <submittedName>
        <fullName evidence="2">Putative thioesterase (YiiD_Cterm)</fullName>
    </submittedName>
</protein>
<dbReference type="SUPFAM" id="SSF54637">
    <property type="entry name" value="Thioesterase/thiol ester dehydrase-isomerase"/>
    <property type="match status" value="1"/>
</dbReference>
<reference evidence="2 3" key="1">
    <citation type="submission" date="2019-02" db="EMBL/GenBank/DDBJ databases">
        <title>Deep-cultivation of Planctomycetes and their phenomic and genomic characterization uncovers novel biology.</title>
        <authorList>
            <person name="Wiegand S."/>
            <person name="Jogler M."/>
            <person name="Boedeker C."/>
            <person name="Pinto D."/>
            <person name="Vollmers J."/>
            <person name="Rivas-Marin E."/>
            <person name="Kohn T."/>
            <person name="Peeters S.H."/>
            <person name="Heuer A."/>
            <person name="Rast P."/>
            <person name="Oberbeckmann S."/>
            <person name="Bunk B."/>
            <person name="Jeske O."/>
            <person name="Meyerdierks A."/>
            <person name="Storesund J.E."/>
            <person name="Kallscheuer N."/>
            <person name="Luecker S."/>
            <person name="Lage O.M."/>
            <person name="Pohl T."/>
            <person name="Merkel B.J."/>
            <person name="Hornburger P."/>
            <person name="Mueller R.-W."/>
            <person name="Bruemmer F."/>
            <person name="Labrenz M."/>
            <person name="Spormann A.M."/>
            <person name="Op Den Camp H."/>
            <person name="Overmann J."/>
            <person name="Amann R."/>
            <person name="Jetten M.S.M."/>
            <person name="Mascher T."/>
            <person name="Medema M.H."/>
            <person name="Devos D.P."/>
            <person name="Kaster A.-K."/>
            <person name="Ovreas L."/>
            <person name="Rohde M."/>
            <person name="Galperin M.Y."/>
            <person name="Jogler C."/>
        </authorList>
    </citation>
    <scope>NUCLEOTIDE SEQUENCE [LARGE SCALE GENOMIC DNA]</scope>
    <source>
        <strain evidence="2 3">KOR34</strain>
    </source>
</reference>
<gene>
    <name evidence="2" type="ORF">KOR34_32030</name>
</gene>
<accession>A0A5C5VHW9</accession>
<name>A0A5C5VHW9_9BACT</name>
<dbReference type="AlphaFoldDB" id="A0A5C5VHW9"/>
<dbReference type="Proteomes" id="UP000316714">
    <property type="component" value="Unassembled WGS sequence"/>
</dbReference>
<dbReference type="EMBL" id="SIHJ01000001">
    <property type="protein sequence ID" value="TWT38234.1"/>
    <property type="molecule type" value="Genomic_DNA"/>
</dbReference>
<keyword evidence="3" id="KW-1185">Reference proteome</keyword>
<sequence length="169" mass="18370">MPDLNATPPRAPLPDPRLAQLQQVINTEIPICQKLGVVVEGIDDGALVMSCPLELNHNHQATAFAGSLNALCTITGWGATYLEVQPLDPEAVIVIRRSTIKYHRPVDSPSIVARCRMVTDAQRAYFAEMLAEKGQAKLDLAIEIDHGVVEDRPRVVFAGSYVATSKQTA</sequence>
<dbReference type="InterPro" id="IPR012660">
    <property type="entry name" value="YiiD_C"/>
</dbReference>
<evidence type="ECO:0000259" key="1">
    <source>
        <dbReference type="Pfam" id="PF09500"/>
    </source>
</evidence>
<comment type="caution">
    <text evidence="2">The sequence shown here is derived from an EMBL/GenBank/DDBJ whole genome shotgun (WGS) entry which is preliminary data.</text>
</comment>
<dbReference type="NCBIfam" id="TIGR02447">
    <property type="entry name" value="yiiD_Cterm"/>
    <property type="match status" value="1"/>
</dbReference>
<evidence type="ECO:0000313" key="2">
    <source>
        <dbReference type="EMBL" id="TWT38234.1"/>
    </source>
</evidence>
<dbReference type="InterPro" id="IPR029069">
    <property type="entry name" value="HotDog_dom_sf"/>
</dbReference>